<dbReference type="Pfam" id="PF03683">
    <property type="entry name" value="UPF0175"/>
    <property type="match status" value="1"/>
</dbReference>
<proteinExistence type="predicted"/>
<dbReference type="RefSeq" id="WP_106931193.1">
    <property type="nucleotide sequence ID" value="NZ_PYFT01000001.1"/>
</dbReference>
<dbReference type="InterPro" id="IPR005368">
    <property type="entry name" value="UPF0175"/>
</dbReference>
<gene>
    <name evidence="1" type="ORF">AHMF7605_16650</name>
</gene>
<reference evidence="1 2" key="1">
    <citation type="submission" date="2018-03" db="EMBL/GenBank/DDBJ databases">
        <title>Adhaeribacter sp. HMF7605 Genome sequencing and assembly.</title>
        <authorList>
            <person name="Kang H."/>
            <person name="Kang J."/>
            <person name="Cha I."/>
            <person name="Kim H."/>
            <person name="Joh K."/>
        </authorList>
    </citation>
    <scope>NUCLEOTIDE SEQUENCE [LARGE SCALE GENOMIC DNA]</scope>
    <source>
        <strain evidence="1 2">HMF7605</strain>
    </source>
</reference>
<dbReference type="Proteomes" id="UP000240357">
    <property type="component" value="Unassembled WGS sequence"/>
</dbReference>
<evidence type="ECO:0000313" key="1">
    <source>
        <dbReference type="EMBL" id="PSR55017.1"/>
    </source>
</evidence>
<keyword evidence="2" id="KW-1185">Reference proteome</keyword>
<name>A0A2T2YHN3_9BACT</name>
<dbReference type="AlphaFoldDB" id="A0A2T2YHN3"/>
<organism evidence="1 2">
    <name type="scientific">Adhaeribacter arboris</name>
    <dbReference type="NCBI Taxonomy" id="2072846"/>
    <lineage>
        <taxon>Bacteria</taxon>
        <taxon>Pseudomonadati</taxon>
        <taxon>Bacteroidota</taxon>
        <taxon>Cytophagia</taxon>
        <taxon>Cytophagales</taxon>
        <taxon>Hymenobacteraceae</taxon>
        <taxon>Adhaeribacter</taxon>
    </lineage>
</organism>
<dbReference type="OrthoDB" id="5771572at2"/>
<comment type="caution">
    <text evidence="1">The sequence shown here is derived from an EMBL/GenBank/DDBJ whole genome shotgun (WGS) entry which is preliminary data.</text>
</comment>
<accession>A0A2T2YHN3</accession>
<dbReference type="EMBL" id="PYFT01000001">
    <property type="protein sequence ID" value="PSR55017.1"/>
    <property type="molecule type" value="Genomic_DNA"/>
</dbReference>
<sequence>MRTLTIHIPDSVDLEDREMVMFLASRLYEKSKLSLGQAAEIAGLSKRAFMEVLGHYVSLFNYDESELEKELMHVKNYRK</sequence>
<protein>
    <submittedName>
        <fullName evidence="1">Uncharacterized protein</fullName>
    </submittedName>
</protein>
<evidence type="ECO:0000313" key="2">
    <source>
        <dbReference type="Proteomes" id="UP000240357"/>
    </source>
</evidence>